<protein>
    <submittedName>
        <fullName evidence="1">Uncharacterized protein</fullName>
    </submittedName>
</protein>
<organism evidence="1 2">
    <name type="scientific">Collybia nuda</name>
    <dbReference type="NCBI Taxonomy" id="64659"/>
    <lineage>
        <taxon>Eukaryota</taxon>
        <taxon>Fungi</taxon>
        <taxon>Dikarya</taxon>
        <taxon>Basidiomycota</taxon>
        <taxon>Agaricomycotina</taxon>
        <taxon>Agaricomycetes</taxon>
        <taxon>Agaricomycetidae</taxon>
        <taxon>Agaricales</taxon>
        <taxon>Tricholomatineae</taxon>
        <taxon>Clitocybaceae</taxon>
        <taxon>Collybia</taxon>
    </lineage>
</organism>
<dbReference type="AlphaFoldDB" id="A0A9P5YBR9"/>
<proteinExistence type="predicted"/>
<gene>
    <name evidence="1" type="ORF">BDZ94DRAFT_1306669</name>
</gene>
<reference evidence="1" key="1">
    <citation type="submission" date="2020-11" db="EMBL/GenBank/DDBJ databases">
        <authorList>
            <consortium name="DOE Joint Genome Institute"/>
            <person name="Ahrendt S."/>
            <person name="Riley R."/>
            <person name="Andreopoulos W."/>
            <person name="Labutti K."/>
            <person name="Pangilinan J."/>
            <person name="Ruiz-Duenas F.J."/>
            <person name="Barrasa J.M."/>
            <person name="Sanchez-Garcia M."/>
            <person name="Camarero S."/>
            <person name="Miyauchi S."/>
            <person name="Serrano A."/>
            <person name="Linde D."/>
            <person name="Babiker R."/>
            <person name="Drula E."/>
            <person name="Ayuso-Fernandez I."/>
            <person name="Pacheco R."/>
            <person name="Padilla G."/>
            <person name="Ferreira P."/>
            <person name="Barriuso J."/>
            <person name="Kellner H."/>
            <person name="Castanera R."/>
            <person name="Alfaro M."/>
            <person name="Ramirez L."/>
            <person name="Pisabarro A.G."/>
            <person name="Kuo A."/>
            <person name="Tritt A."/>
            <person name="Lipzen A."/>
            <person name="He G."/>
            <person name="Yan M."/>
            <person name="Ng V."/>
            <person name="Cullen D."/>
            <person name="Martin F."/>
            <person name="Rosso M.-N."/>
            <person name="Henrissat B."/>
            <person name="Hibbett D."/>
            <person name="Martinez A.T."/>
            <person name="Grigoriev I.V."/>
        </authorList>
    </citation>
    <scope>NUCLEOTIDE SEQUENCE</scope>
    <source>
        <strain evidence="1">CBS 247.69</strain>
    </source>
</reference>
<keyword evidence="2" id="KW-1185">Reference proteome</keyword>
<dbReference type="OrthoDB" id="5282002at2759"/>
<evidence type="ECO:0000313" key="2">
    <source>
        <dbReference type="Proteomes" id="UP000807353"/>
    </source>
</evidence>
<dbReference type="EMBL" id="MU150244">
    <property type="protein sequence ID" value="KAF9465943.1"/>
    <property type="molecule type" value="Genomic_DNA"/>
</dbReference>
<accession>A0A9P5YBR9</accession>
<sequence>MAVLSQMMESRYDVMDASKELDRVRFAPSRVDRYHRRYCTMEPSHRLAALEFRRFNLVLPYGARNDHFSYPNRSLFSPKGKWLQNDLATPLGSRPSDS</sequence>
<comment type="caution">
    <text evidence="1">The sequence shown here is derived from an EMBL/GenBank/DDBJ whole genome shotgun (WGS) entry which is preliminary data.</text>
</comment>
<evidence type="ECO:0000313" key="1">
    <source>
        <dbReference type="EMBL" id="KAF9465943.1"/>
    </source>
</evidence>
<name>A0A9P5YBR9_9AGAR</name>
<dbReference type="Proteomes" id="UP000807353">
    <property type="component" value="Unassembled WGS sequence"/>
</dbReference>